<gene>
    <name evidence="1" type="ORF">NPIL_589521</name>
</gene>
<sequence>MEFKLSALMNMGHALGDNSCCFETPESNHQSFRDTMEHPHYFSTDAVIQNWIQPTAKRRRQSLEIYDPVGFLSLYTIKLKMLITRTWLRKLVRDDLSYH</sequence>
<dbReference type="EMBL" id="BMAW01014683">
    <property type="protein sequence ID" value="GFT39996.1"/>
    <property type="molecule type" value="Genomic_DNA"/>
</dbReference>
<name>A0A8X6NZX3_NEPPI</name>
<evidence type="ECO:0000313" key="2">
    <source>
        <dbReference type="Proteomes" id="UP000887013"/>
    </source>
</evidence>
<reference evidence="1" key="1">
    <citation type="submission" date="2020-08" db="EMBL/GenBank/DDBJ databases">
        <title>Multicomponent nature underlies the extraordinary mechanical properties of spider dragline silk.</title>
        <authorList>
            <person name="Kono N."/>
            <person name="Nakamura H."/>
            <person name="Mori M."/>
            <person name="Yoshida Y."/>
            <person name="Ohtoshi R."/>
            <person name="Malay A.D."/>
            <person name="Moran D.A.P."/>
            <person name="Tomita M."/>
            <person name="Numata K."/>
            <person name="Arakawa K."/>
        </authorList>
    </citation>
    <scope>NUCLEOTIDE SEQUENCE</scope>
</reference>
<dbReference type="Proteomes" id="UP000887013">
    <property type="component" value="Unassembled WGS sequence"/>
</dbReference>
<proteinExistence type="predicted"/>
<protein>
    <submittedName>
        <fullName evidence="1">Uncharacterized protein</fullName>
    </submittedName>
</protein>
<organism evidence="1 2">
    <name type="scientific">Nephila pilipes</name>
    <name type="common">Giant wood spider</name>
    <name type="synonym">Nephila maculata</name>
    <dbReference type="NCBI Taxonomy" id="299642"/>
    <lineage>
        <taxon>Eukaryota</taxon>
        <taxon>Metazoa</taxon>
        <taxon>Ecdysozoa</taxon>
        <taxon>Arthropoda</taxon>
        <taxon>Chelicerata</taxon>
        <taxon>Arachnida</taxon>
        <taxon>Araneae</taxon>
        <taxon>Araneomorphae</taxon>
        <taxon>Entelegynae</taxon>
        <taxon>Araneoidea</taxon>
        <taxon>Nephilidae</taxon>
        <taxon>Nephila</taxon>
    </lineage>
</organism>
<keyword evidence="2" id="KW-1185">Reference proteome</keyword>
<evidence type="ECO:0000313" key="1">
    <source>
        <dbReference type="EMBL" id="GFT39996.1"/>
    </source>
</evidence>
<comment type="caution">
    <text evidence="1">The sequence shown here is derived from an EMBL/GenBank/DDBJ whole genome shotgun (WGS) entry which is preliminary data.</text>
</comment>
<accession>A0A8X6NZX3</accession>
<dbReference type="AlphaFoldDB" id="A0A8X6NZX3"/>
<dbReference type="OrthoDB" id="8039504at2759"/>